<keyword evidence="1" id="KW-0853">WD repeat</keyword>
<keyword evidence="3" id="KW-1185">Reference proteome</keyword>
<comment type="caution">
    <text evidence="2">The sequence shown here is derived from an EMBL/GenBank/DDBJ whole genome shotgun (WGS) entry which is preliminary data.</text>
</comment>
<gene>
    <name evidence="2" type="ORF">GOP47_0004663</name>
</gene>
<evidence type="ECO:0000256" key="1">
    <source>
        <dbReference type="PROSITE-ProRule" id="PRU00221"/>
    </source>
</evidence>
<sequence length="594" mass="65078">MVHLVTALQHIINSYLPRKHAPLLCTAVGRKDRSQKILKNGRDRDARVGYTHKAIEEDGKHEDNVVVYQLQASALHSIITNEAIFAFSKPISLKYINGSRGNKETPPTIVDIFTDTGPNITTIGQHNNRVFALAVAGDLLYSASASTGIRVFKAPLFEELDRFGSGYGMVKALMTFGDKLYSAHQDNKIRVWKRVGNSDTTCKHKLLAVLPRLDHVLKSMVLERKYVQVRRHKKKLWMEHADTISALAMGGDKCSSKGNSVQSCTPSVLYSASWDKTVKVWSLNTCNCIESFHAHNDAINAMIVIDGFVLVTASADCSIKLWMQRGFSGKKRKHSLLTTLHGQRAAVNALAASANGRILYSGSSDGAMIAWKRVSYKPQPRVSYSYSSDNGDGHLKAGEMDIGLGEAKVDWLARDDSSTATVLRMYESGSLAGLRRMSQDNTRAVASAGVSFVMRKVMVGHTRAVLSVSTVGNDIVCSSSADKTIRVWKREAGDRPKQRRSNDYGDGAHEAKTSTWEYKCLSVLAGHGGPVKSIASVLCPASPPHHVLTYDCSIDVAGDGDRAHRDAGVVVYSGGLDSKVKAWYLPLQRFICPQ</sequence>
<dbReference type="Pfam" id="PF00400">
    <property type="entry name" value="WD40"/>
    <property type="match status" value="4"/>
</dbReference>
<feature type="repeat" description="WD" evidence="1">
    <location>
        <begin position="458"/>
        <end position="498"/>
    </location>
</feature>
<dbReference type="InterPro" id="IPR045182">
    <property type="entry name" value="JINGUBANG-like"/>
</dbReference>
<dbReference type="PROSITE" id="PS50294">
    <property type="entry name" value="WD_REPEATS_REGION"/>
    <property type="match status" value="1"/>
</dbReference>
<organism evidence="2 3">
    <name type="scientific">Adiantum capillus-veneris</name>
    <name type="common">Maidenhair fern</name>
    <dbReference type="NCBI Taxonomy" id="13818"/>
    <lineage>
        <taxon>Eukaryota</taxon>
        <taxon>Viridiplantae</taxon>
        <taxon>Streptophyta</taxon>
        <taxon>Embryophyta</taxon>
        <taxon>Tracheophyta</taxon>
        <taxon>Polypodiopsida</taxon>
        <taxon>Polypodiidae</taxon>
        <taxon>Polypodiales</taxon>
        <taxon>Pteridineae</taxon>
        <taxon>Pteridaceae</taxon>
        <taxon>Vittarioideae</taxon>
        <taxon>Adiantum</taxon>
    </lineage>
</organism>
<dbReference type="InterPro" id="IPR015943">
    <property type="entry name" value="WD40/YVTN_repeat-like_dom_sf"/>
</dbReference>
<name>A0A9D4V7U6_ADICA</name>
<dbReference type="SUPFAM" id="SSF50978">
    <property type="entry name" value="WD40 repeat-like"/>
    <property type="match status" value="1"/>
</dbReference>
<protein>
    <submittedName>
        <fullName evidence="2">Uncharacterized protein</fullName>
    </submittedName>
</protein>
<dbReference type="OrthoDB" id="674604at2759"/>
<evidence type="ECO:0000313" key="2">
    <source>
        <dbReference type="EMBL" id="KAI5081480.1"/>
    </source>
</evidence>
<dbReference type="Proteomes" id="UP000886520">
    <property type="component" value="Chromosome 4"/>
</dbReference>
<dbReference type="PANTHER" id="PTHR22844">
    <property type="entry name" value="F-BOX AND WD40 DOMAIN PROTEIN"/>
    <property type="match status" value="1"/>
</dbReference>
<dbReference type="SMART" id="SM00320">
    <property type="entry name" value="WD40"/>
    <property type="match status" value="7"/>
</dbReference>
<dbReference type="InterPro" id="IPR036322">
    <property type="entry name" value="WD40_repeat_dom_sf"/>
</dbReference>
<accession>A0A9D4V7U6</accession>
<dbReference type="EMBL" id="JABFUD020000004">
    <property type="protein sequence ID" value="KAI5081480.1"/>
    <property type="molecule type" value="Genomic_DNA"/>
</dbReference>
<evidence type="ECO:0000313" key="3">
    <source>
        <dbReference type="Proteomes" id="UP000886520"/>
    </source>
</evidence>
<reference evidence="2" key="1">
    <citation type="submission" date="2021-01" db="EMBL/GenBank/DDBJ databases">
        <title>Adiantum capillus-veneris genome.</title>
        <authorList>
            <person name="Fang Y."/>
            <person name="Liao Q."/>
        </authorList>
    </citation>
    <scope>NUCLEOTIDE SEQUENCE</scope>
    <source>
        <strain evidence="2">H3</strain>
        <tissue evidence="2">Leaf</tissue>
    </source>
</reference>
<dbReference type="PANTHER" id="PTHR22844:SF387">
    <property type="entry name" value="F3I6.5 PROTEIN"/>
    <property type="match status" value="1"/>
</dbReference>
<feature type="repeat" description="WD" evidence="1">
    <location>
        <begin position="340"/>
        <end position="372"/>
    </location>
</feature>
<dbReference type="AlphaFoldDB" id="A0A9D4V7U6"/>
<dbReference type="PROSITE" id="PS50082">
    <property type="entry name" value="WD_REPEATS_2"/>
    <property type="match status" value="2"/>
</dbReference>
<dbReference type="InterPro" id="IPR001680">
    <property type="entry name" value="WD40_rpt"/>
</dbReference>
<dbReference type="Gene3D" id="2.130.10.10">
    <property type="entry name" value="YVTN repeat-like/Quinoprotein amine dehydrogenase"/>
    <property type="match status" value="2"/>
</dbReference>
<proteinExistence type="predicted"/>